<dbReference type="Proteomes" id="UP000030746">
    <property type="component" value="Unassembled WGS sequence"/>
</dbReference>
<keyword evidence="2 4" id="KW-0863">Zinc-finger</keyword>
<dbReference type="InterPro" id="IPR047153">
    <property type="entry name" value="TRIM45/56/19-like"/>
</dbReference>
<dbReference type="PROSITE" id="PS50119">
    <property type="entry name" value="ZF_BBOX"/>
    <property type="match status" value="1"/>
</dbReference>
<gene>
    <name evidence="8" type="ORF">LOTGIDRAFT_165833</name>
</gene>
<evidence type="ECO:0000313" key="8">
    <source>
        <dbReference type="EMBL" id="ESO88096.1"/>
    </source>
</evidence>
<dbReference type="AlphaFoldDB" id="V4A4B6"/>
<evidence type="ECO:0000256" key="1">
    <source>
        <dbReference type="ARBA" id="ARBA00022723"/>
    </source>
</evidence>
<keyword evidence="5" id="KW-0175">Coiled coil</keyword>
<organism evidence="8 9">
    <name type="scientific">Lottia gigantea</name>
    <name type="common">Giant owl limpet</name>
    <dbReference type="NCBI Taxonomy" id="225164"/>
    <lineage>
        <taxon>Eukaryota</taxon>
        <taxon>Metazoa</taxon>
        <taxon>Spiralia</taxon>
        <taxon>Lophotrochozoa</taxon>
        <taxon>Mollusca</taxon>
        <taxon>Gastropoda</taxon>
        <taxon>Patellogastropoda</taxon>
        <taxon>Lottioidea</taxon>
        <taxon>Lottiidae</taxon>
        <taxon>Lottia</taxon>
    </lineage>
</organism>
<sequence>MLRSKVCKSRPNTLPRMAKAAYYEREEAAMKEELAAKESNHGLKKNEGIYSSLTALNKRSMVLDEENFEDVFLRCNVCKDRFSEPDKSPKILNCHHSFCLACLLQLFKTECEYRHTLTPSLRGMPTAVTLHCPTCRHSFISTEDNLKQLPTDHRIVQLMDFVKNTDRYTVTFCSKHDMQPLNFFCEPCIKPVCRDCTVIDHRENGGHLVMDLEQAMQKYTPILNRALSEMQSESKSLDEKRVALEDSLRRLDRTKVDLLQQIHQAFNKIRLSIAEREREMCDMADSEVSKEKSKIHEKIKLLKSRSANLVEHSKSLQQAKDESNVEDMFRTHQQYREYRASPPIKVKEVDDGILTTFSFTPRDEAGLASKLSNFGIICAKTEHIGPSSTRTRSSSCTRLSRR</sequence>
<dbReference type="SUPFAM" id="SSF57850">
    <property type="entry name" value="RING/U-box"/>
    <property type="match status" value="1"/>
</dbReference>
<feature type="domain" description="B box-type" evidence="7">
    <location>
        <begin position="168"/>
        <end position="212"/>
    </location>
</feature>
<evidence type="ECO:0000313" key="9">
    <source>
        <dbReference type="Proteomes" id="UP000030746"/>
    </source>
</evidence>
<evidence type="ECO:0000256" key="4">
    <source>
        <dbReference type="PROSITE-ProRule" id="PRU00024"/>
    </source>
</evidence>
<dbReference type="InterPro" id="IPR017907">
    <property type="entry name" value="Znf_RING_CS"/>
</dbReference>
<keyword evidence="9" id="KW-1185">Reference proteome</keyword>
<dbReference type="GO" id="GO:0005654">
    <property type="term" value="C:nucleoplasm"/>
    <property type="evidence" value="ECO:0007669"/>
    <property type="project" value="TreeGrafter"/>
</dbReference>
<evidence type="ECO:0000259" key="6">
    <source>
        <dbReference type="PROSITE" id="PS50089"/>
    </source>
</evidence>
<dbReference type="Pfam" id="PF14634">
    <property type="entry name" value="zf-RING_5"/>
    <property type="match status" value="1"/>
</dbReference>
<dbReference type="GO" id="GO:0008270">
    <property type="term" value="F:zinc ion binding"/>
    <property type="evidence" value="ECO:0007669"/>
    <property type="project" value="UniProtKB-KW"/>
</dbReference>
<keyword evidence="1" id="KW-0479">Metal-binding</keyword>
<name>V4A4B6_LOTGI</name>
<dbReference type="RefSeq" id="XP_009061126.1">
    <property type="nucleotide sequence ID" value="XM_009062878.1"/>
</dbReference>
<dbReference type="PANTHER" id="PTHR25462:SF296">
    <property type="entry name" value="MEIOTIC P26, ISOFORM F"/>
    <property type="match status" value="1"/>
</dbReference>
<dbReference type="KEGG" id="lgi:LOTGIDRAFT_165833"/>
<dbReference type="SUPFAM" id="SSF57845">
    <property type="entry name" value="B-box zinc-binding domain"/>
    <property type="match status" value="1"/>
</dbReference>
<dbReference type="PROSITE" id="PS50089">
    <property type="entry name" value="ZF_RING_2"/>
    <property type="match status" value="1"/>
</dbReference>
<dbReference type="OMA" id="EICEMAE"/>
<dbReference type="GeneID" id="20240192"/>
<dbReference type="OrthoDB" id="342730at2759"/>
<dbReference type="SMART" id="SM00184">
    <property type="entry name" value="RING"/>
    <property type="match status" value="1"/>
</dbReference>
<dbReference type="InterPro" id="IPR001841">
    <property type="entry name" value="Znf_RING"/>
</dbReference>
<dbReference type="InterPro" id="IPR013083">
    <property type="entry name" value="Znf_RING/FYVE/PHD"/>
</dbReference>
<dbReference type="GO" id="GO:0061630">
    <property type="term" value="F:ubiquitin protein ligase activity"/>
    <property type="evidence" value="ECO:0007669"/>
    <property type="project" value="TreeGrafter"/>
</dbReference>
<dbReference type="CTD" id="20240192"/>
<dbReference type="PROSITE" id="PS00518">
    <property type="entry name" value="ZF_RING_1"/>
    <property type="match status" value="1"/>
</dbReference>
<dbReference type="InterPro" id="IPR000315">
    <property type="entry name" value="Znf_B-box"/>
</dbReference>
<protein>
    <recommendedName>
        <fullName evidence="10">RING-type domain-containing protein</fullName>
    </recommendedName>
</protein>
<dbReference type="Gene3D" id="3.30.160.60">
    <property type="entry name" value="Classic Zinc Finger"/>
    <property type="match status" value="1"/>
</dbReference>
<dbReference type="EMBL" id="KB202752">
    <property type="protein sequence ID" value="ESO88096.1"/>
    <property type="molecule type" value="Genomic_DNA"/>
</dbReference>
<dbReference type="STRING" id="225164.V4A4B6"/>
<keyword evidence="3" id="KW-0862">Zinc</keyword>
<dbReference type="Gene3D" id="3.30.40.10">
    <property type="entry name" value="Zinc/RING finger domain, C3HC4 (zinc finger)"/>
    <property type="match status" value="1"/>
</dbReference>
<accession>V4A4B6</accession>
<dbReference type="HOGENOM" id="CLU_053402_0_0_1"/>
<evidence type="ECO:0000256" key="5">
    <source>
        <dbReference type="SAM" id="Coils"/>
    </source>
</evidence>
<reference evidence="8 9" key="1">
    <citation type="journal article" date="2013" name="Nature">
        <title>Insights into bilaterian evolution from three spiralian genomes.</title>
        <authorList>
            <person name="Simakov O."/>
            <person name="Marletaz F."/>
            <person name="Cho S.J."/>
            <person name="Edsinger-Gonzales E."/>
            <person name="Havlak P."/>
            <person name="Hellsten U."/>
            <person name="Kuo D.H."/>
            <person name="Larsson T."/>
            <person name="Lv J."/>
            <person name="Arendt D."/>
            <person name="Savage R."/>
            <person name="Osoegawa K."/>
            <person name="de Jong P."/>
            <person name="Grimwood J."/>
            <person name="Chapman J.A."/>
            <person name="Shapiro H."/>
            <person name="Aerts A."/>
            <person name="Otillar R.P."/>
            <person name="Terry A.Y."/>
            <person name="Boore J.L."/>
            <person name="Grigoriev I.V."/>
            <person name="Lindberg D.R."/>
            <person name="Seaver E.C."/>
            <person name="Weisblat D.A."/>
            <person name="Putnam N.H."/>
            <person name="Rokhsar D.S."/>
        </authorList>
    </citation>
    <scope>NUCLEOTIDE SEQUENCE [LARGE SCALE GENOMIC DNA]</scope>
</reference>
<feature type="coiled-coil region" evidence="5">
    <location>
        <begin position="227"/>
        <end position="261"/>
    </location>
</feature>
<evidence type="ECO:0008006" key="10">
    <source>
        <dbReference type="Google" id="ProtNLM"/>
    </source>
</evidence>
<evidence type="ECO:0000256" key="3">
    <source>
        <dbReference type="ARBA" id="ARBA00022833"/>
    </source>
</evidence>
<proteinExistence type="predicted"/>
<dbReference type="Pfam" id="PF00643">
    <property type="entry name" value="zf-B_box"/>
    <property type="match status" value="1"/>
</dbReference>
<feature type="domain" description="RING-type" evidence="6">
    <location>
        <begin position="75"/>
        <end position="136"/>
    </location>
</feature>
<evidence type="ECO:0000259" key="7">
    <source>
        <dbReference type="PROSITE" id="PS50119"/>
    </source>
</evidence>
<evidence type="ECO:0000256" key="2">
    <source>
        <dbReference type="ARBA" id="ARBA00022771"/>
    </source>
</evidence>
<dbReference type="PANTHER" id="PTHR25462">
    <property type="entry name" value="BONUS, ISOFORM C-RELATED"/>
    <property type="match status" value="1"/>
</dbReference>